<sequence>MKLWALLNDYNRRAVSANYRLCLQAFVCLAFRSFITFTLHGRHVKTSNNCTATYRYHDHRDITMHCEKTLLDQKKVELSRHPIFAEITTLGVLRRFMETHVFAVWDFMSLTKRLQQELTCTQLPWLPPTDACAARLINEIVLGEESDDRLDSGHYSHFELYLDAMREIGASTLQIERFIQLQQQGLHYTTALQRVNAGQAASAFVTHTLDTALHAPAHSVAAAFLHGRESVIPQMFQSILDDWGITVEQAPTFRYYLERHIEVDSEDHGPAAEQLLARLIGGDAQREREVYQAAIAAVESRVRLWDTLRMSMRAPLMQASA</sequence>
<organism evidence="1 2">
    <name type="scientific">Pseudomonas syringae pv. cerasicola</name>
    <dbReference type="NCBI Taxonomy" id="264451"/>
    <lineage>
        <taxon>Bacteria</taxon>
        <taxon>Pseudomonadati</taxon>
        <taxon>Pseudomonadota</taxon>
        <taxon>Gammaproteobacteria</taxon>
        <taxon>Pseudomonadales</taxon>
        <taxon>Pseudomonadaceae</taxon>
        <taxon>Pseudomonas</taxon>
        <taxon>Pseudomonas syringae</taxon>
    </lineage>
</organism>
<protein>
    <recommendedName>
        <fullName evidence="3">Heme oxygenase-like protein</fullName>
    </recommendedName>
</protein>
<dbReference type="Proteomes" id="UP000050356">
    <property type="component" value="Unassembled WGS sequence"/>
</dbReference>
<accession>A0A0P9N8L7</accession>
<gene>
    <name evidence="1" type="ORF">ALO50_04628</name>
</gene>
<dbReference type="EMBL" id="LJQA01000410">
    <property type="protein sequence ID" value="KPW94225.1"/>
    <property type="molecule type" value="Genomic_DNA"/>
</dbReference>
<dbReference type="AlphaFoldDB" id="A0A0P9N8L7"/>
<evidence type="ECO:0008006" key="3">
    <source>
        <dbReference type="Google" id="ProtNLM"/>
    </source>
</evidence>
<reference evidence="1 2" key="1">
    <citation type="submission" date="2015-09" db="EMBL/GenBank/DDBJ databases">
        <title>Genome announcement of multiple Pseudomonas syringae strains.</title>
        <authorList>
            <person name="Thakur S."/>
            <person name="Wang P.W."/>
            <person name="Gong Y."/>
            <person name="Weir B.S."/>
            <person name="Guttman D.S."/>
        </authorList>
    </citation>
    <scope>NUCLEOTIDE SEQUENCE [LARGE SCALE GENOMIC DNA]</scope>
    <source>
        <strain evidence="1 2">ICMP17524</strain>
    </source>
</reference>
<dbReference type="Pfam" id="PF11251">
    <property type="entry name" value="DUF3050"/>
    <property type="match status" value="1"/>
</dbReference>
<proteinExistence type="predicted"/>
<dbReference type="PATRIC" id="fig|264451.4.peg.3178"/>
<dbReference type="Gene3D" id="1.20.910.10">
    <property type="entry name" value="Heme oxygenase-like"/>
    <property type="match status" value="1"/>
</dbReference>
<dbReference type="SUPFAM" id="SSF48613">
    <property type="entry name" value="Heme oxygenase-like"/>
    <property type="match status" value="1"/>
</dbReference>
<comment type="caution">
    <text evidence="1">The sequence shown here is derived from an EMBL/GenBank/DDBJ whole genome shotgun (WGS) entry which is preliminary data.</text>
</comment>
<evidence type="ECO:0000313" key="1">
    <source>
        <dbReference type="EMBL" id="KPW94225.1"/>
    </source>
</evidence>
<name>A0A0P9N8L7_PSESX</name>
<dbReference type="InterPro" id="IPR016084">
    <property type="entry name" value="Haem_Oase-like_multi-hlx"/>
</dbReference>
<evidence type="ECO:0000313" key="2">
    <source>
        <dbReference type="Proteomes" id="UP000050356"/>
    </source>
</evidence>
<dbReference type="InterPro" id="IPR024423">
    <property type="entry name" value="DUF3050"/>
</dbReference>